<sequence length="230" mass="25873">MKTLILGIGNLLWADEGFGIRCVEHMDAIYAFDGSVELMDGGTQGIYLVHHVQEADNLIIFDAVDYGMYPGEIRVVVNDAVPNFMGCKKMSLHQTGFQEVLSTAKLMGGYPKKLALIGVQPKLLEDFGGSLTSEVNEQIGPCVEIAMRFLEKWGVEYMRKESLETDLVTKELNKTKYESERPPEWMASRIGDERVLVSENYRLREMPLYEGISNVKPIPVDGRKLFEGSE</sequence>
<dbReference type="InterPro" id="IPR004419">
    <property type="entry name" value="Pept_A31_hyd_express"/>
</dbReference>
<evidence type="ECO:0000256" key="6">
    <source>
        <dbReference type="ARBA" id="ARBA00022801"/>
    </source>
</evidence>
<comment type="caution">
    <text evidence="7">The sequence shown here is derived from an EMBL/GenBank/DDBJ whole genome shotgun (WGS) entry which is preliminary data.</text>
</comment>
<dbReference type="CDD" id="cd06062">
    <property type="entry name" value="H2MP_MemB-H2up"/>
    <property type="match status" value="1"/>
</dbReference>
<comment type="similarity">
    <text evidence="1">Belongs to the peptidase A31 family.</text>
</comment>
<evidence type="ECO:0000256" key="1">
    <source>
        <dbReference type="ARBA" id="ARBA00006814"/>
    </source>
</evidence>
<evidence type="ECO:0000256" key="3">
    <source>
        <dbReference type="ARBA" id="ARBA00022670"/>
    </source>
</evidence>
<accession>A0ABS0BV11</accession>
<dbReference type="InterPro" id="IPR000671">
    <property type="entry name" value="Peptidase_A31"/>
</dbReference>
<dbReference type="PANTHER" id="PTHR30302">
    <property type="entry name" value="HYDROGENASE 1 MATURATION PROTEASE"/>
    <property type="match status" value="1"/>
</dbReference>
<keyword evidence="8" id="KW-1185">Reference proteome</keyword>
<evidence type="ECO:0000256" key="5">
    <source>
        <dbReference type="ARBA" id="ARBA00022750"/>
    </source>
</evidence>
<dbReference type="PRINTS" id="PR00446">
    <property type="entry name" value="HYDRGNUPTAKE"/>
</dbReference>
<keyword evidence="4" id="KW-0479">Metal-binding</keyword>
<dbReference type="InterPro" id="IPR023430">
    <property type="entry name" value="Pept_HybD-like_dom_sf"/>
</dbReference>
<keyword evidence="2" id="KW-0533">Nickel</keyword>
<reference evidence="7 8" key="1">
    <citation type="submission" date="2020-11" db="EMBL/GenBank/DDBJ databases">
        <title>Sulfur oxidizing isolate from Hospital Hole Sinkhole.</title>
        <authorList>
            <person name="Scott K.M."/>
        </authorList>
    </citation>
    <scope>NUCLEOTIDE SEQUENCE [LARGE SCALE GENOMIC DNA]</scope>
    <source>
        <strain evidence="7 8">HH1</strain>
    </source>
</reference>
<keyword evidence="5" id="KW-0064">Aspartyl protease</keyword>
<dbReference type="NCBIfam" id="TIGR00072">
    <property type="entry name" value="hydrog_prot"/>
    <property type="match status" value="1"/>
</dbReference>
<organism evidence="7 8">
    <name type="scientific">Thiomicrorhabdus heinhorstiae</name>
    <dbReference type="NCBI Taxonomy" id="2748010"/>
    <lineage>
        <taxon>Bacteria</taxon>
        <taxon>Pseudomonadati</taxon>
        <taxon>Pseudomonadota</taxon>
        <taxon>Gammaproteobacteria</taxon>
        <taxon>Thiotrichales</taxon>
        <taxon>Piscirickettsiaceae</taxon>
        <taxon>Thiomicrorhabdus</taxon>
    </lineage>
</organism>
<evidence type="ECO:0000256" key="2">
    <source>
        <dbReference type="ARBA" id="ARBA00022596"/>
    </source>
</evidence>
<keyword evidence="6" id="KW-0378">Hydrolase</keyword>
<proteinExistence type="inferred from homology"/>
<dbReference type="PANTHER" id="PTHR30302:SF1">
    <property type="entry name" value="HYDROGENASE 2 MATURATION PROTEASE"/>
    <property type="match status" value="1"/>
</dbReference>
<evidence type="ECO:0000313" key="8">
    <source>
        <dbReference type="Proteomes" id="UP001193680"/>
    </source>
</evidence>
<name>A0ABS0BV11_9GAMM</name>
<keyword evidence="3" id="KW-0645">Protease</keyword>
<dbReference type="EMBL" id="JACBGI020000005">
    <property type="protein sequence ID" value="MBF6057672.1"/>
    <property type="molecule type" value="Genomic_DNA"/>
</dbReference>
<dbReference type="Proteomes" id="UP001193680">
    <property type="component" value="Unassembled WGS sequence"/>
</dbReference>
<evidence type="ECO:0000256" key="4">
    <source>
        <dbReference type="ARBA" id="ARBA00022723"/>
    </source>
</evidence>
<dbReference type="RefSeq" id="WP_185977810.1">
    <property type="nucleotide sequence ID" value="NZ_JACBGI020000005.1"/>
</dbReference>
<gene>
    <name evidence="7" type="primary">hybD</name>
    <name evidence="7" type="ORF">H8792_004900</name>
</gene>
<dbReference type="SUPFAM" id="SSF53163">
    <property type="entry name" value="HybD-like"/>
    <property type="match status" value="1"/>
</dbReference>
<dbReference type="Pfam" id="PF01750">
    <property type="entry name" value="HycI"/>
    <property type="match status" value="1"/>
</dbReference>
<dbReference type="NCBIfam" id="TIGR00140">
    <property type="entry name" value="hupD"/>
    <property type="match status" value="1"/>
</dbReference>
<evidence type="ECO:0000313" key="7">
    <source>
        <dbReference type="EMBL" id="MBF6057672.1"/>
    </source>
</evidence>
<dbReference type="Gene3D" id="3.40.50.1450">
    <property type="entry name" value="HybD-like"/>
    <property type="match status" value="1"/>
</dbReference>
<protein>
    <submittedName>
        <fullName evidence="7">HyaD/HybD family hydrogenase maturation endopeptidase</fullName>
    </submittedName>
</protein>